<dbReference type="AlphaFoldDB" id="A0A0C5AXB7"/>
<dbReference type="SUPFAM" id="SSF47380">
    <property type="entry name" value="ROP protein"/>
    <property type="match status" value="1"/>
</dbReference>
<gene>
    <name evidence="1" type="ORF">EL78_p6505</name>
</gene>
<accession>A0A0C5AXB7</accession>
<dbReference type="Pfam" id="PF01815">
    <property type="entry name" value="Rop"/>
    <property type="match status" value="1"/>
</dbReference>
<proteinExistence type="predicted"/>
<evidence type="ECO:0000313" key="1">
    <source>
        <dbReference type="EMBL" id="AJL34534.1"/>
    </source>
</evidence>
<dbReference type="Gene3D" id="1.10.287.230">
    <property type="match status" value="1"/>
</dbReference>
<dbReference type="InterPro" id="IPR000769">
    <property type="entry name" value="Regulatory_Rop"/>
</dbReference>
<reference evidence="1" key="1">
    <citation type="submission" date="2014-07" db="EMBL/GenBank/DDBJ databases">
        <title>Complete sequence of probiotic Symbioflor2 E. coli strain G3/10 and draft sequences of Symbioflor2 strains G1/2, G4/9, G5, G6/7 and G8.</title>
        <authorList>
            <person name="Zschuettig A."/>
            <person name="Auerbach C."/>
            <person name="Meltke S."/>
            <person name="Eichhorn C."/>
            <person name="Brandt M."/>
            <person name="Blom J."/>
            <person name="Goesmann A."/>
            <person name="Jarek M."/>
            <person name="Scharfe M."/>
            <person name="Zimmermann K."/>
            <person name="Wassenaar T.M."/>
            <person name="Gunzer F."/>
        </authorList>
    </citation>
    <scope>NUCLEOTIDE SEQUENCE</scope>
    <source>
        <strain evidence="1">G5</strain>
        <plasmid evidence="1">pSYM9</plasmid>
    </source>
</reference>
<sequence>MNVTRFIRAQTLVMLEKVEALDFDDLTALAEKLHDDAEKLERLVTDRVKNG</sequence>
<name>A0A0C5AXB7_ECOLX</name>
<dbReference type="EMBL" id="KM107845">
    <property type="protein sequence ID" value="AJL34534.1"/>
    <property type="molecule type" value="Genomic_DNA"/>
</dbReference>
<protein>
    <submittedName>
        <fullName evidence="1">Uncharacterized protein</fullName>
    </submittedName>
</protein>
<geneLocation type="plasmid" evidence="1">
    <name>pSYM9</name>
</geneLocation>
<dbReference type="PRINTS" id="PR00835">
    <property type="entry name" value="ROPREGULATRY"/>
</dbReference>
<dbReference type="InterPro" id="IPR035962">
    <property type="entry name" value="Rop-like_sf"/>
</dbReference>
<keyword evidence="1" id="KW-0614">Plasmid</keyword>
<organism evidence="1">
    <name type="scientific">Escherichia coli</name>
    <dbReference type="NCBI Taxonomy" id="562"/>
    <lineage>
        <taxon>Bacteria</taxon>
        <taxon>Pseudomonadati</taxon>
        <taxon>Pseudomonadota</taxon>
        <taxon>Gammaproteobacteria</taxon>
        <taxon>Enterobacterales</taxon>
        <taxon>Enterobacteriaceae</taxon>
        <taxon>Escherichia</taxon>
    </lineage>
</organism>